<reference evidence="1 2" key="1">
    <citation type="submission" date="2018-03" db="EMBL/GenBank/DDBJ databases">
        <title>Genomic Encyclopedia of Type Strains, Phase III (KMG-III): the genomes of soil and plant-associated and newly described type strains.</title>
        <authorList>
            <person name="Whitman W."/>
        </authorList>
    </citation>
    <scope>NUCLEOTIDE SEQUENCE [LARGE SCALE GENOMIC DNA]</scope>
    <source>
        <strain evidence="1 2">CGMCC 1.12700</strain>
    </source>
</reference>
<dbReference type="NCBIfam" id="NF038153">
    <property type="entry name" value="lant_leader_L1a"/>
    <property type="match status" value="1"/>
</dbReference>
<dbReference type="EMBL" id="PYGD01000005">
    <property type="protein sequence ID" value="PSK91657.1"/>
    <property type="molecule type" value="Genomic_DNA"/>
</dbReference>
<name>A0A2P8D357_9BACT</name>
<dbReference type="InterPro" id="IPR058238">
    <property type="entry name" value="Lant_leader_dom"/>
</dbReference>
<dbReference type="Proteomes" id="UP000240572">
    <property type="component" value="Unassembled WGS sequence"/>
</dbReference>
<evidence type="ECO:0000313" key="1">
    <source>
        <dbReference type="EMBL" id="PSK91657.1"/>
    </source>
</evidence>
<accession>A0A2P8D357</accession>
<protein>
    <submittedName>
        <fullName evidence="1">Uncharacterized protein</fullName>
    </submittedName>
</protein>
<comment type="caution">
    <text evidence="1">The sequence shown here is derived from an EMBL/GenBank/DDBJ whole genome shotgun (WGS) entry which is preliminary data.</text>
</comment>
<evidence type="ECO:0000313" key="2">
    <source>
        <dbReference type="Proteomes" id="UP000240572"/>
    </source>
</evidence>
<gene>
    <name evidence="1" type="ORF">B0I18_105242</name>
</gene>
<dbReference type="RefSeq" id="WP_106523548.1">
    <property type="nucleotide sequence ID" value="NZ_PYGD01000005.1"/>
</dbReference>
<organism evidence="1 2">
    <name type="scientific">Taibaiella chishuiensis</name>
    <dbReference type="NCBI Taxonomy" id="1434707"/>
    <lineage>
        <taxon>Bacteria</taxon>
        <taxon>Pseudomonadati</taxon>
        <taxon>Bacteroidota</taxon>
        <taxon>Chitinophagia</taxon>
        <taxon>Chitinophagales</taxon>
        <taxon>Chitinophagaceae</taxon>
        <taxon>Taibaiella</taxon>
    </lineage>
</organism>
<keyword evidence="2" id="KW-1185">Reference proteome</keyword>
<sequence length="79" mass="8188">MKKKKIDLGRKLFLGKTIISELNNAQQGGVLGGATVEVSVCIACHSNTPSCGAVCQTQALCATEVLPCYTITRAGGICC</sequence>
<dbReference type="OrthoDB" id="676748at2"/>
<dbReference type="AlphaFoldDB" id="A0A2P8D357"/>
<proteinExistence type="predicted"/>